<organism evidence="1 2">
    <name type="scientific">Eumeta variegata</name>
    <name type="common">Bagworm moth</name>
    <name type="synonym">Eumeta japonica</name>
    <dbReference type="NCBI Taxonomy" id="151549"/>
    <lineage>
        <taxon>Eukaryota</taxon>
        <taxon>Metazoa</taxon>
        <taxon>Ecdysozoa</taxon>
        <taxon>Arthropoda</taxon>
        <taxon>Hexapoda</taxon>
        <taxon>Insecta</taxon>
        <taxon>Pterygota</taxon>
        <taxon>Neoptera</taxon>
        <taxon>Endopterygota</taxon>
        <taxon>Lepidoptera</taxon>
        <taxon>Glossata</taxon>
        <taxon>Ditrysia</taxon>
        <taxon>Tineoidea</taxon>
        <taxon>Psychidae</taxon>
        <taxon>Oiketicinae</taxon>
        <taxon>Eumeta</taxon>
    </lineage>
</organism>
<reference evidence="1 2" key="1">
    <citation type="journal article" date="2019" name="Commun. Biol.">
        <title>The bagworm genome reveals a unique fibroin gene that provides high tensile strength.</title>
        <authorList>
            <person name="Kono N."/>
            <person name="Nakamura H."/>
            <person name="Ohtoshi R."/>
            <person name="Tomita M."/>
            <person name="Numata K."/>
            <person name="Arakawa K."/>
        </authorList>
    </citation>
    <scope>NUCLEOTIDE SEQUENCE [LARGE SCALE GENOMIC DNA]</scope>
</reference>
<keyword evidence="2" id="KW-1185">Reference proteome</keyword>
<comment type="caution">
    <text evidence="1">The sequence shown here is derived from an EMBL/GenBank/DDBJ whole genome shotgun (WGS) entry which is preliminary data.</text>
</comment>
<dbReference type="AlphaFoldDB" id="A0A4C1XTK0"/>
<dbReference type="EMBL" id="BGZK01000931">
    <property type="protein sequence ID" value="GBP65535.1"/>
    <property type="molecule type" value="Genomic_DNA"/>
</dbReference>
<protein>
    <submittedName>
        <fullName evidence="1">Uncharacterized protein</fullName>
    </submittedName>
</protein>
<accession>A0A4C1XTK0</accession>
<evidence type="ECO:0000313" key="2">
    <source>
        <dbReference type="Proteomes" id="UP000299102"/>
    </source>
</evidence>
<dbReference type="Proteomes" id="UP000299102">
    <property type="component" value="Unassembled WGS sequence"/>
</dbReference>
<gene>
    <name evidence="1" type="ORF">EVAR_98156_1</name>
</gene>
<proteinExistence type="predicted"/>
<evidence type="ECO:0000313" key="1">
    <source>
        <dbReference type="EMBL" id="GBP65535.1"/>
    </source>
</evidence>
<sequence>MCSETRSRNTDEELPTGGKYLSAWCREVRPARNDFHAAPSAQTAVAHQTPTQTSKSYYHNKSVHYICGGSGYQAKRPGPWSARGSQRLRRRCSCTILAIARAPALTEIAGGRRTRFAVLAPRATGNLILTDCRTSIASNAYILRRVPFRVEQRITGRSTMVPSATDLDINLFGGDTARLQGTFRNVSSVTDNP</sequence>
<name>A0A4C1XTK0_EUMVA</name>